<reference evidence="1" key="1">
    <citation type="submission" date="2018-11" db="EMBL/GenBank/DDBJ databases">
        <authorList>
            <person name="Grassa J C."/>
        </authorList>
    </citation>
    <scope>NUCLEOTIDE SEQUENCE [LARGE SCALE GENOMIC DNA]</scope>
</reference>
<evidence type="ECO:0000313" key="2">
    <source>
        <dbReference type="Proteomes" id="UP000596661"/>
    </source>
</evidence>
<dbReference type="EnsemblPlants" id="evm.model.01.2450">
    <property type="protein sequence ID" value="cds.evm.model.01.2450"/>
    <property type="gene ID" value="evm.TU.01.2450"/>
</dbReference>
<dbReference type="Gramene" id="evm.model.01.2450">
    <property type="protein sequence ID" value="cds.evm.model.01.2450"/>
    <property type="gene ID" value="evm.TU.01.2450"/>
</dbReference>
<sequence length="123" mass="13970">MWCKSKETQKLPMLREQATEGTQVQVPARELHSNVTIGNIMEATPSGTSKKFKGKEKAKIYHPAQKFNYSIQDMDQKEIYFRSYGMLETYATEAGLLNVPGQMWHRLAVLEESTSMSMDGFSA</sequence>
<reference evidence="1" key="2">
    <citation type="submission" date="2021-03" db="UniProtKB">
        <authorList>
            <consortium name="EnsemblPlants"/>
        </authorList>
    </citation>
    <scope>IDENTIFICATION</scope>
</reference>
<keyword evidence="2" id="KW-1185">Reference proteome</keyword>
<organism evidence="1 2">
    <name type="scientific">Cannabis sativa</name>
    <name type="common">Hemp</name>
    <name type="synonym">Marijuana</name>
    <dbReference type="NCBI Taxonomy" id="3483"/>
    <lineage>
        <taxon>Eukaryota</taxon>
        <taxon>Viridiplantae</taxon>
        <taxon>Streptophyta</taxon>
        <taxon>Embryophyta</taxon>
        <taxon>Tracheophyta</taxon>
        <taxon>Spermatophyta</taxon>
        <taxon>Magnoliopsida</taxon>
        <taxon>eudicotyledons</taxon>
        <taxon>Gunneridae</taxon>
        <taxon>Pentapetalae</taxon>
        <taxon>rosids</taxon>
        <taxon>fabids</taxon>
        <taxon>Rosales</taxon>
        <taxon>Cannabaceae</taxon>
        <taxon>Cannabis</taxon>
    </lineage>
</organism>
<name>A0A803NL74_CANSA</name>
<protein>
    <submittedName>
        <fullName evidence="1">Uncharacterized protein</fullName>
    </submittedName>
</protein>
<proteinExistence type="predicted"/>
<dbReference type="AlphaFoldDB" id="A0A803NL74"/>
<dbReference type="Proteomes" id="UP000596661">
    <property type="component" value="Chromosome 1"/>
</dbReference>
<evidence type="ECO:0000313" key="1">
    <source>
        <dbReference type="EnsemblPlants" id="cds.evm.model.01.2450"/>
    </source>
</evidence>
<dbReference type="EMBL" id="UZAU01000073">
    <property type="status" value="NOT_ANNOTATED_CDS"/>
    <property type="molecule type" value="Genomic_DNA"/>
</dbReference>
<accession>A0A803NL74</accession>